<evidence type="ECO:0000256" key="11">
    <source>
        <dbReference type="ARBA" id="ARBA00023034"/>
    </source>
</evidence>
<evidence type="ECO:0000256" key="15">
    <source>
        <dbReference type="SAM" id="MobiDB-lite"/>
    </source>
</evidence>
<dbReference type="PRINTS" id="PR00081">
    <property type="entry name" value="GDHRDH"/>
</dbReference>
<dbReference type="PANTHER" id="PTHR17616:SF12">
    <property type="entry name" value="WW DOMAIN-CONTAINING OXIDOREDUCTASE"/>
    <property type="match status" value="1"/>
</dbReference>
<evidence type="ECO:0000256" key="9">
    <source>
        <dbReference type="ARBA" id="ARBA00022687"/>
    </source>
</evidence>
<dbReference type="SUPFAM" id="SSF51735">
    <property type="entry name" value="NAD(P)-binding Rossmann-fold domains"/>
    <property type="match status" value="1"/>
</dbReference>
<keyword evidence="7" id="KW-0965">Cell junction</keyword>
<dbReference type="FunFam" id="2.20.70.10:FF:000032">
    <property type="entry name" value="WW domain containing oxidoreductase"/>
    <property type="match status" value="1"/>
</dbReference>
<keyword evidence="7" id="KW-0796">Tight junction</keyword>
<comment type="subunit">
    <text evidence="14">Interacts with TP53, p73/TP73 and MAPK8. Interacts with MAPT/TAU, RUNX2 and HYAL2. Forms a ternary complex with TP53 and MDM2. Interacts with ERBB4, LITAF and WBP1. Interacts with DVL1, DVL2 and DVL3. May interact with FAM189B and SCOTIN. Interacts with TNK2. Interacts with TMEM207. Interacts (via WW domain) with VOPP1.</text>
</comment>
<gene>
    <name evidence="18" type="primary">WWOX</name>
</gene>
<keyword evidence="8" id="KW-0963">Cytoplasm</keyword>
<evidence type="ECO:0000259" key="16">
    <source>
        <dbReference type="PROSITE" id="PS50020"/>
    </source>
</evidence>
<dbReference type="Proteomes" id="UP000248483">
    <property type="component" value="Unplaced"/>
</dbReference>
<feature type="domain" description="WW" evidence="16">
    <location>
        <begin position="16"/>
        <end position="49"/>
    </location>
</feature>
<dbReference type="FunFam" id="2.20.70.10:FF:000040">
    <property type="entry name" value="WW domain containing oxidoreductase"/>
    <property type="match status" value="1"/>
</dbReference>
<dbReference type="PANTHER" id="PTHR17616">
    <property type="entry name" value="YES-ASSOCIATED PROTEIN YAP1 FAMILY MEMBER"/>
    <property type="match status" value="1"/>
</dbReference>
<dbReference type="InterPro" id="IPR036020">
    <property type="entry name" value="WW_dom_sf"/>
</dbReference>
<evidence type="ECO:0000256" key="3">
    <source>
        <dbReference type="ARBA" id="ARBA00004435"/>
    </source>
</evidence>
<dbReference type="InterPro" id="IPR001202">
    <property type="entry name" value="WW_dom"/>
</dbReference>
<evidence type="ECO:0000256" key="12">
    <source>
        <dbReference type="ARBA" id="ARBA00023228"/>
    </source>
</evidence>
<dbReference type="PROSITE" id="PS50020">
    <property type="entry name" value="WW_DOMAIN_2"/>
    <property type="match status" value="2"/>
</dbReference>
<sequence>MAALRYAGLDDTDSEDELPPGWEQRTTKDGWVYYANHTEEKTQWEHPKTGKRKRIAGDLPYGWEQETDENGQMFFVDHINKRTTYLDPRLAFTVDDNPTKPTTRQRYDSSTTAMEILQGRDFSGKVVVVTGANSGIGFETAKTFALHGAHVILACRNMTRANEAVSRILGEWHKAKVEAMTLDLALLHSVQHFAQAFKAKNVFTDINDSSGKLDFSRLSPSKNDYWAMLAYNRSKLCNILFSSELHRRLSPRGVTSNAVHPGNMMYSSLHRGWWVYTLLFTLARPFTKSMVSELPPPPPQTPPVRLYGKGPRETQAHVPSAPLTSCEAESGFDHHSIRLIRALGHISVGFRLHLFLWRCLGGPERRCALSVLC</sequence>
<reference evidence="18" key="1">
    <citation type="submission" date="2025-08" db="UniProtKB">
        <authorList>
            <consortium name="RefSeq"/>
        </authorList>
    </citation>
    <scope>IDENTIFICATION</scope>
    <source>
        <tissue evidence="18">Blood</tissue>
    </source>
</reference>
<evidence type="ECO:0000256" key="4">
    <source>
        <dbReference type="ARBA" id="ARBA00004496"/>
    </source>
</evidence>
<dbReference type="CDD" id="cd00201">
    <property type="entry name" value="WW"/>
    <property type="match status" value="2"/>
</dbReference>
<evidence type="ECO:0000256" key="6">
    <source>
        <dbReference type="ARBA" id="ARBA00016094"/>
    </source>
</evidence>
<evidence type="ECO:0000256" key="14">
    <source>
        <dbReference type="ARBA" id="ARBA00063243"/>
    </source>
</evidence>
<keyword evidence="12" id="KW-0458">Lysosome</keyword>
<dbReference type="GO" id="GO:0016055">
    <property type="term" value="P:Wnt signaling pathway"/>
    <property type="evidence" value="ECO:0007669"/>
    <property type="project" value="UniProtKB-KW"/>
</dbReference>
<dbReference type="GO" id="GO:0005634">
    <property type="term" value="C:nucleus"/>
    <property type="evidence" value="ECO:0007669"/>
    <property type="project" value="UniProtKB-SubCell"/>
</dbReference>
<keyword evidence="11" id="KW-0333">Golgi apparatus</keyword>
<dbReference type="Pfam" id="PF00106">
    <property type="entry name" value="adh_short"/>
    <property type="match status" value="1"/>
</dbReference>
<evidence type="ECO:0000256" key="8">
    <source>
        <dbReference type="ARBA" id="ARBA00022490"/>
    </source>
</evidence>
<dbReference type="RefSeq" id="XP_022438834.2">
    <property type="nucleotide sequence ID" value="XM_022583126.2"/>
</dbReference>
<dbReference type="CTD" id="51741"/>
<evidence type="ECO:0000256" key="13">
    <source>
        <dbReference type="ARBA" id="ARBA00023242"/>
    </source>
</evidence>
<organism evidence="17 18">
    <name type="scientific">Delphinapterus leucas</name>
    <name type="common">Beluga whale</name>
    <dbReference type="NCBI Taxonomy" id="9749"/>
    <lineage>
        <taxon>Eukaryota</taxon>
        <taxon>Metazoa</taxon>
        <taxon>Chordata</taxon>
        <taxon>Craniata</taxon>
        <taxon>Vertebrata</taxon>
        <taxon>Euteleostomi</taxon>
        <taxon>Mammalia</taxon>
        <taxon>Eutheria</taxon>
        <taxon>Laurasiatheria</taxon>
        <taxon>Artiodactyla</taxon>
        <taxon>Whippomorpha</taxon>
        <taxon>Cetacea</taxon>
        <taxon>Odontoceti</taxon>
        <taxon>Monodontidae</taxon>
        <taxon>Delphinapterus</taxon>
    </lineage>
</organism>
<dbReference type="GO" id="GO:0005923">
    <property type="term" value="C:bicellular tight junction"/>
    <property type="evidence" value="ECO:0007669"/>
    <property type="project" value="UniProtKB-SubCell"/>
</dbReference>
<keyword evidence="17" id="KW-1185">Reference proteome</keyword>
<dbReference type="InterPro" id="IPR051583">
    <property type="entry name" value="YAP1"/>
</dbReference>
<dbReference type="PROSITE" id="PS01159">
    <property type="entry name" value="WW_DOMAIN_1"/>
    <property type="match status" value="2"/>
</dbReference>
<dbReference type="GO" id="GO:0005764">
    <property type="term" value="C:lysosome"/>
    <property type="evidence" value="ECO:0007669"/>
    <property type="project" value="UniProtKB-SubCell"/>
</dbReference>
<evidence type="ECO:0000256" key="5">
    <source>
        <dbReference type="ARBA" id="ARBA00004555"/>
    </source>
</evidence>
<evidence type="ECO:0000256" key="1">
    <source>
        <dbReference type="ARBA" id="ARBA00004123"/>
    </source>
</evidence>
<name>A0A2Y9NV04_DELLE</name>
<dbReference type="Gene3D" id="3.40.50.720">
    <property type="entry name" value="NAD(P)-binding Rossmann-like Domain"/>
    <property type="match status" value="2"/>
</dbReference>
<dbReference type="InterPro" id="IPR036291">
    <property type="entry name" value="NAD(P)-bd_dom_sf"/>
</dbReference>
<evidence type="ECO:0000256" key="10">
    <source>
        <dbReference type="ARBA" id="ARBA00022703"/>
    </source>
</evidence>
<keyword evidence="13" id="KW-0539">Nucleus</keyword>
<dbReference type="GO" id="GO:0006915">
    <property type="term" value="P:apoptotic process"/>
    <property type="evidence" value="ECO:0007669"/>
    <property type="project" value="UniProtKB-KW"/>
</dbReference>
<dbReference type="InterPro" id="IPR002347">
    <property type="entry name" value="SDR_fam"/>
</dbReference>
<dbReference type="GeneID" id="111179474"/>
<dbReference type="Gene3D" id="2.20.70.10">
    <property type="match status" value="2"/>
</dbReference>
<dbReference type="GO" id="GO:0003713">
    <property type="term" value="F:transcription coactivator activity"/>
    <property type="evidence" value="ECO:0007669"/>
    <property type="project" value="TreeGrafter"/>
</dbReference>
<dbReference type="SMART" id="SM00456">
    <property type="entry name" value="WW"/>
    <property type="match status" value="2"/>
</dbReference>
<dbReference type="GO" id="GO:0005794">
    <property type="term" value="C:Golgi apparatus"/>
    <property type="evidence" value="ECO:0007669"/>
    <property type="project" value="UniProtKB-SubCell"/>
</dbReference>
<comment type="subcellular location">
    <subcellularLocation>
        <location evidence="3">Cell junction</location>
        <location evidence="3">Tight junction</location>
    </subcellularLocation>
    <subcellularLocation>
        <location evidence="4">Cytoplasm</location>
    </subcellularLocation>
    <subcellularLocation>
        <location evidence="5">Golgi apparatus</location>
    </subcellularLocation>
    <subcellularLocation>
        <location evidence="2">Lysosome</location>
    </subcellularLocation>
    <subcellularLocation>
        <location evidence="1">Nucleus</location>
    </subcellularLocation>
</comment>
<dbReference type="Pfam" id="PF00397">
    <property type="entry name" value="WW"/>
    <property type="match status" value="2"/>
</dbReference>
<dbReference type="SUPFAM" id="SSF51045">
    <property type="entry name" value="WW domain"/>
    <property type="match status" value="2"/>
</dbReference>
<proteinExistence type="predicted"/>
<accession>A0A2Y9NV04</accession>
<keyword evidence="10" id="KW-0053">Apoptosis</keyword>
<protein>
    <recommendedName>
        <fullName evidence="6">WW domain-containing oxidoreductase</fullName>
    </recommendedName>
</protein>
<dbReference type="GO" id="GO:0035329">
    <property type="term" value="P:hippo signaling"/>
    <property type="evidence" value="ECO:0007669"/>
    <property type="project" value="TreeGrafter"/>
</dbReference>
<evidence type="ECO:0000256" key="7">
    <source>
        <dbReference type="ARBA" id="ARBA00022427"/>
    </source>
</evidence>
<evidence type="ECO:0000313" key="17">
    <source>
        <dbReference type="Proteomes" id="UP000248483"/>
    </source>
</evidence>
<keyword evidence="9" id="KW-0879">Wnt signaling pathway</keyword>
<dbReference type="GO" id="GO:0045944">
    <property type="term" value="P:positive regulation of transcription by RNA polymerase II"/>
    <property type="evidence" value="ECO:0007669"/>
    <property type="project" value="TreeGrafter"/>
</dbReference>
<dbReference type="AlphaFoldDB" id="A0A2Y9NV04"/>
<evidence type="ECO:0000256" key="2">
    <source>
        <dbReference type="ARBA" id="ARBA00004371"/>
    </source>
</evidence>
<evidence type="ECO:0000313" key="18">
    <source>
        <dbReference type="RefSeq" id="XP_022438834.2"/>
    </source>
</evidence>
<feature type="region of interest" description="Disordered" evidence="15">
    <location>
        <begin position="1"/>
        <end position="24"/>
    </location>
</feature>
<feature type="domain" description="WW" evidence="16">
    <location>
        <begin position="57"/>
        <end position="90"/>
    </location>
</feature>